<reference evidence="8" key="1">
    <citation type="journal article" date="2014" name="Front. Microbiol.">
        <title>High frequency of phylogenetically diverse reductive dehalogenase-homologous genes in deep subseafloor sedimentary metagenomes.</title>
        <authorList>
            <person name="Kawai M."/>
            <person name="Futagami T."/>
            <person name="Toyoda A."/>
            <person name="Takaki Y."/>
            <person name="Nishi S."/>
            <person name="Hori S."/>
            <person name="Arai W."/>
            <person name="Tsubouchi T."/>
            <person name="Morono Y."/>
            <person name="Uchiyama I."/>
            <person name="Ito T."/>
            <person name="Fujiyama A."/>
            <person name="Inagaki F."/>
            <person name="Takami H."/>
        </authorList>
    </citation>
    <scope>NUCLEOTIDE SEQUENCE</scope>
    <source>
        <strain evidence="8">Expedition CK06-06</strain>
    </source>
</reference>
<evidence type="ECO:0000256" key="3">
    <source>
        <dbReference type="ARBA" id="ARBA00022553"/>
    </source>
</evidence>
<keyword evidence="3" id="KW-0597">Phosphoprotein</keyword>
<evidence type="ECO:0000256" key="1">
    <source>
        <dbReference type="ARBA" id="ARBA00000085"/>
    </source>
</evidence>
<dbReference type="CDD" id="cd00130">
    <property type="entry name" value="PAS"/>
    <property type="match status" value="2"/>
</dbReference>
<dbReference type="InterPro" id="IPR000700">
    <property type="entry name" value="PAS-assoc_C"/>
</dbReference>
<organism evidence="8">
    <name type="scientific">marine sediment metagenome</name>
    <dbReference type="NCBI Taxonomy" id="412755"/>
    <lineage>
        <taxon>unclassified sequences</taxon>
        <taxon>metagenomes</taxon>
        <taxon>ecological metagenomes</taxon>
    </lineage>
</organism>
<comment type="caution">
    <text evidence="8">The sequence shown here is derived from an EMBL/GenBank/DDBJ whole genome shotgun (WGS) entry which is preliminary data.</text>
</comment>
<feature type="domain" description="PAC" evidence="7">
    <location>
        <begin position="26"/>
        <end position="78"/>
    </location>
</feature>
<dbReference type="SUPFAM" id="SSF55785">
    <property type="entry name" value="PYP-like sensor domain (PAS domain)"/>
    <property type="match status" value="2"/>
</dbReference>
<dbReference type="InterPro" id="IPR035965">
    <property type="entry name" value="PAS-like_dom_sf"/>
</dbReference>
<dbReference type="GO" id="GO:0004673">
    <property type="term" value="F:protein histidine kinase activity"/>
    <property type="evidence" value="ECO:0007669"/>
    <property type="project" value="UniProtKB-EC"/>
</dbReference>
<dbReference type="PROSITE" id="PS50112">
    <property type="entry name" value="PAS"/>
    <property type="match status" value="1"/>
</dbReference>
<evidence type="ECO:0000259" key="7">
    <source>
        <dbReference type="PROSITE" id="PS50113"/>
    </source>
</evidence>
<evidence type="ECO:0000313" key="8">
    <source>
        <dbReference type="EMBL" id="GAG27836.1"/>
    </source>
</evidence>
<keyword evidence="5" id="KW-0418">Kinase</keyword>
<feature type="non-terminal residue" evidence="8">
    <location>
        <position position="261"/>
    </location>
</feature>
<dbReference type="SMART" id="SM00086">
    <property type="entry name" value="PAC"/>
    <property type="match status" value="2"/>
</dbReference>
<comment type="catalytic activity">
    <reaction evidence="1">
        <text>ATP + protein L-histidine = ADP + protein N-phospho-L-histidine.</text>
        <dbReference type="EC" id="2.7.13.3"/>
    </reaction>
</comment>
<gene>
    <name evidence="8" type="ORF">S01H1_50321</name>
</gene>
<name>X0XSI4_9ZZZZ</name>
<dbReference type="InterPro" id="IPR013655">
    <property type="entry name" value="PAS_fold_3"/>
</dbReference>
<sequence>HPEDLPHHRAHLNNFLRQPAEASTAPPIEYRWKCKDGQYRWFSDNRAMIRDDNGRPIARVGTIRDITKRKRAEEAVREYEQRSREILEASRDMVYKLNVEAHKFEYVSPAVQPLTGFTPQEFVGMGFDEVTARIHPQDQPEFRTRAEELPACLGEARAASAIEYRWQRKDGKYRWLSNSWVLLRDDNGQPAAIVGTVRDITNRKRTEEALQRGREDLETRVEARMDGGNTYGLTFRELTVLHLVATGNADKEIAVGLGDQT</sequence>
<keyword evidence="4" id="KW-0808">Transferase</keyword>
<dbReference type="Gene3D" id="3.30.450.20">
    <property type="entry name" value="PAS domain"/>
    <property type="match status" value="2"/>
</dbReference>
<dbReference type="SMART" id="SM00091">
    <property type="entry name" value="PAS"/>
    <property type="match status" value="1"/>
</dbReference>
<dbReference type="Pfam" id="PF08447">
    <property type="entry name" value="PAS_3"/>
    <property type="match status" value="2"/>
</dbReference>
<dbReference type="NCBIfam" id="TIGR00229">
    <property type="entry name" value="sensory_box"/>
    <property type="match status" value="2"/>
</dbReference>
<feature type="non-terminal residue" evidence="8">
    <location>
        <position position="1"/>
    </location>
</feature>
<dbReference type="PANTHER" id="PTHR43304:SF1">
    <property type="entry name" value="PAC DOMAIN-CONTAINING PROTEIN"/>
    <property type="match status" value="1"/>
</dbReference>
<dbReference type="EMBL" id="BARS01032419">
    <property type="protein sequence ID" value="GAG27836.1"/>
    <property type="molecule type" value="Genomic_DNA"/>
</dbReference>
<feature type="domain" description="PAC" evidence="7">
    <location>
        <begin position="160"/>
        <end position="212"/>
    </location>
</feature>
<proteinExistence type="predicted"/>
<evidence type="ECO:0000256" key="5">
    <source>
        <dbReference type="ARBA" id="ARBA00022777"/>
    </source>
</evidence>
<protein>
    <recommendedName>
        <fullName evidence="2">histidine kinase</fullName>
        <ecNumber evidence="2">2.7.13.3</ecNumber>
    </recommendedName>
</protein>
<evidence type="ECO:0000256" key="2">
    <source>
        <dbReference type="ARBA" id="ARBA00012438"/>
    </source>
</evidence>
<dbReference type="AlphaFoldDB" id="X0XSI4"/>
<dbReference type="InterPro" id="IPR001610">
    <property type="entry name" value="PAC"/>
</dbReference>
<dbReference type="InterPro" id="IPR000014">
    <property type="entry name" value="PAS"/>
</dbReference>
<feature type="domain" description="PAS" evidence="6">
    <location>
        <begin position="79"/>
        <end position="143"/>
    </location>
</feature>
<dbReference type="InterPro" id="IPR052162">
    <property type="entry name" value="Sensor_kinase/Photoreceptor"/>
</dbReference>
<dbReference type="PANTHER" id="PTHR43304">
    <property type="entry name" value="PHYTOCHROME-LIKE PROTEIN CPH1"/>
    <property type="match status" value="1"/>
</dbReference>
<dbReference type="PROSITE" id="PS50113">
    <property type="entry name" value="PAC"/>
    <property type="match status" value="2"/>
</dbReference>
<evidence type="ECO:0000259" key="6">
    <source>
        <dbReference type="PROSITE" id="PS50112"/>
    </source>
</evidence>
<evidence type="ECO:0000256" key="4">
    <source>
        <dbReference type="ARBA" id="ARBA00022679"/>
    </source>
</evidence>
<accession>X0XSI4</accession>
<dbReference type="EC" id="2.7.13.3" evidence="2"/>